<name>A0A2K1JPP4_PHYPA</name>
<reference evidence="7" key="3">
    <citation type="submission" date="2020-12" db="UniProtKB">
        <authorList>
            <consortium name="EnsemblPlants"/>
        </authorList>
    </citation>
    <scope>IDENTIFICATION</scope>
</reference>
<dbReference type="AlphaFoldDB" id="A0A2K1JPP4"/>
<dbReference type="Gene3D" id="1.10.238.10">
    <property type="entry name" value="EF-hand"/>
    <property type="match status" value="2"/>
</dbReference>
<feature type="domain" description="EF-hand" evidence="5">
    <location>
        <begin position="122"/>
        <end position="157"/>
    </location>
</feature>
<dbReference type="Pfam" id="PF13499">
    <property type="entry name" value="EF-hand_7"/>
    <property type="match status" value="2"/>
</dbReference>
<dbReference type="EnsemblPlants" id="Pp3c12_6540V3.1">
    <property type="protein sequence ID" value="PAC:32974163.CDS.1"/>
    <property type="gene ID" value="Pp3c12_6540"/>
</dbReference>
<dbReference type="InterPro" id="IPR039647">
    <property type="entry name" value="EF_hand_pair_protein_CML-like"/>
</dbReference>
<dbReference type="PANTHER" id="PTHR10891">
    <property type="entry name" value="EF-HAND CALCIUM-BINDING DOMAIN CONTAINING PROTEIN"/>
    <property type="match status" value="1"/>
</dbReference>
<dbReference type="SMART" id="SM00054">
    <property type="entry name" value="EFh"/>
    <property type="match status" value="4"/>
</dbReference>
<organism evidence="6">
    <name type="scientific">Physcomitrium patens</name>
    <name type="common">Spreading-leaved earth moss</name>
    <name type="synonym">Physcomitrella patens</name>
    <dbReference type="NCBI Taxonomy" id="3218"/>
    <lineage>
        <taxon>Eukaryota</taxon>
        <taxon>Viridiplantae</taxon>
        <taxon>Streptophyta</taxon>
        <taxon>Embryophyta</taxon>
        <taxon>Bryophyta</taxon>
        <taxon>Bryophytina</taxon>
        <taxon>Bryopsida</taxon>
        <taxon>Funariidae</taxon>
        <taxon>Funariales</taxon>
        <taxon>Funariaceae</taxon>
        <taxon>Physcomitrium</taxon>
    </lineage>
</organism>
<dbReference type="InterPro" id="IPR011992">
    <property type="entry name" value="EF-hand-dom_pair"/>
</dbReference>
<evidence type="ECO:0000256" key="4">
    <source>
        <dbReference type="SAM" id="MobiDB-lite"/>
    </source>
</evidence>
<dbReference type="EMBL" id="ABEU02000012">
    <property type="protein sequence ID" value="PNR43512.1"/>
    <property type="molecule type" value="Genomic_DNA"/>
</dbReference>
<evidence type="ECO:0000259" key="5">
    <source>
        <dbReference type="PROSITE" id="PS50222"/>
    </source>
</evidence>
<proteinExistence type="predicted"/>
<evidence type="ECO:0000313" key="6">
    <source>
        <dbReference type="EMBL" id="PNR43512.1"/>
    </source>
</evidence>
<reference evidence="6 8" key="1">
    <citation type="journal article" date="2008" name="Science">
        <title>The Physcomitrella genome reveals evolutionary insights into the conquest of land by plants.</title>
        <authorList>
            <person name="Rensing S."/>
            <person name="Lang D."/>
            <person name="Zimmer A."/>
            <person name="Terry A."/>
            <person name="Salamov A."/>
            <person name="Shapiro H."/>
            <person name="Nishiyama T."/>
            <person name="Perroud P.-F."/>
            <person name="Lindquist E."/>
            <person name="Kamisugi Y."/>
            <person name="Tanahashi T."/>
            <person name="Sakakibara K."/>
            <person name="Fujita T."/>
            <person name="Oishi K."/>
            <person name="Shin-I T."/>
            <person name="Kuroki Y."/>
            <person name="Toyoda A."/>
            <person name="Suzuki Y."/>
            <person name="Hashimoto A."/>
            <person name="Yamaguchi K."/>
            <person name="Sugano A."/>
            <person name="Kohara Y."/>
            <person name="Fujiyama A."/>
            <person name="Anterola A."/>
            <person name="Aoki S."/>
            <person name="Ashton N."/>
            <person name="Barbazuk W.B."/>
            <person name="Barker E."/>
            <person name="Bennetzen J."/>
            <person name="Bezanilla M."/>
            <person name="Blankenship R."/>
            <person name="Cho S.H."/>
            <person name="Dutcher S."/>
            <person name="Estelle M."/>
            <person name="Fawcett J.A."/>
            <person name="Gundlach H."/>
            <person name="Hanada K."/>
            <person name="Heyl A."/>
            <person name="Hicks K.A."/>
            <person name="Hugh J."/>
            <person name="Lohr M."/>
            <person name="Mayer K."/>
            <person name="Melkozernov A."/>
            <person name="Murata T."/>
            <person name="Nelson D."/>
            <person name="Pils B."/>
            <person name="Prigge M."/>
            <person name="Reiss B."/>
            <person name="Renner T."/>
            <person name="Rombauts S."/>
            <person name="Rushton P."/>
            <person name="Sanderfoot A."/>
            <person name="Schween G."/>
            <person name="Shiu S.-H."/>
            <person name="Stueber K."/>
            <person name="Theodoulou F.L."/>
            <person name="Tu H."/>
            <person name="Van de Peer Y."/>
            <person name="Verrier P.J."/>
            <person name="Waters E."/>
            <person name="Wood A."/>
            <person name="Yang L."/>
            <person name="Cove D."/>
            <person name="Cuming A."/>
            <person name="Hasebe M."/>
            <person name="Lucas S."/>
            <person name="Mishler D.B."/>
            <person name="Reski R."/>
            <person name="Grigoriev I."/>
            <person name="Quatrano R.S."/>
            <person name="Boore J.L."/>
        </authorList>
    </citation>
    <scope>NUCLEOTIDE SEQUENCE [LARGE SCALE GENOMIC DNA]</scope>
    <source>
        <strain evidence="7 8">cv. Gransden 2004</strain>
    </source>
</reference>
<evidence type="ECO:0000313" key="7">
    <source>
        <dbReference type="EnsemblPlants" id="PAC:32974163.CDS.1"/>
    </source>
</evidence>
<keyword evidence="8" id="KW-1185">Reference proteome</keyword>
<reference evidence="6 8" key="2">
    <citation type="journal article" date="2018" name="Plant J.">
        <title>The Physcomitrella patens chromosome-scale assembly reveals moss genome structure and evolution.</title>
        <authorList>
            <person name="Lang D."/>
            <person name="Ullrich K.K."/>
            <person name="Murat F."/>
            <person name="Fuchs J."/>
            <person name="Jenkins J."/>
            <person name="Haas F.B."/>
            <person name="Piednoel M."/>
            <person name="Gundlach H."/>
            <person name="Van Bel M."/>
            <person name="Meyberg R."/>
            <person name="Vives C."/>
            <person name="Morata J."/>
            <person name="Symeonidi A."/>
            <person name="Hiss M."/>
            <person name="Muchero W."/>
            <person name="Kamisugi Y."/>
            <person name="Saleh O."/>
            <person name="Blanc G."/>
            <person name="Decker E.L."/>
            <person name="van Gessel N."/>
            <person name="Grimwood J."/>
            <person name="Hayes R.D."/>
            <person name="Graham S.W."/>
            <person name="Gunter L.E."/>
            <person name="McDaniel S.F."/>
            <person name="Hoernstein S.N.W."/>
            <person name="Larsson A."/>
            <person name="Li F.W."/>
            <person name="Perroud P.F."/>
            <person name="Phillips J."/>
            <person name="Ranjan P."/>
            <person name="Rokshar D.S."/>
            <person name="Rothfels C.J."/>
            <person name="Schneider L."/>
            <person name="Shu S."/>
            <person name="Stevenson D.W."/>
            <person name="Thummler F."/>
            <person name="Tillich M."/>
            <person name="Villarreal Aguilar J.C."/>
            <person name="Widiez T."/>
            <person name="Wong G.K."/>
            <person name="Wymore A."/>
            <person name="Zhang Y."/>
            <person name="Zimmer A.D."/>
            <person name="Quatrano R.S."/>
            <person name="Mayer K.F.X."/>
            <person name="Goodstein D."/>
            <person name="Casacuberta J.M."/>
            <person name="Vandepoele K."/>
            <person name="Reski R."/>
            <person name="Cuming A.C."/>
            <person name="Tuskan G.A."/>
            <person name="Maumus F."/>
            <person name="Salse J."/>
            <person name="Schmutz J."/>
            <person name="Rensing S.A."/>
        </authorList>
    </citation>
    <scope>NUCLEOTIDE SEQUENCE [LARGE SCALE GENOMIC DNA]</scope>
    <source>
        <strain evidence="7 8">cv. Gransden 2004</strain>
    </source>
</reference>
<dbReference type="GO" id="GO:0005509">
    <property type="term" value="F:calcium ion binding"/>
    <property type="evidence" value="ECO:0007669"/>
    <property type="project" value="InterPro"/>
</dbReference>
<dbReference type="EnsemblPlants" id="Pp3c12_6540V3.7">
    <property type="protein sequence ID" value="PAC:32974164.CDS.1"/>
    <property type="gene ID" value="Pp3c12_6540"/>
</dbReference>
<evidence type="ECO:0000313" key="8">
    <source>
        <dbReference type="Proteomes" id="UP000006727"/>
    </source>
</evidence>
<feature type="domain" description="EF-hand" evidence="5">
    <location>
        <begin position="159"/>
        <end position="194"/>
    </location>
</feature>
<dbReference type="InterPro" id="IPR002048">
    <property type="entry name" value="EF_hand_dom"/>
</dbReference>
<evidence type="ECO:0000256" key="2">
    <source>
        <dbReference type="ARBA" id="ARBA00022737"/>
    </source>
</evidence>
<dbReference type="OrthoDB" id="26525at2759"/>
<dbReference type="GO" id="GO:0043226">
    <property type="term" value="C:organelle"/>
    <property type="evidence" value="ECO:0007669"/>
    <property type="project" value="UniProtKB-ARBA"/>
</dbReference>
<dbReference type="STRING" id="3218.A0A2K1JPP4"/>
<dbReference type="Proteomes" id="UP000006727">
    <property type="component" value="Chromosome 12"/>
</dbReference>
<protein>
    <recommendedName>
        <fullName evidence="5">EF-hand domain-containing protein</fullName>
    </recommendedName>
</protein>
<dbReference type="OMA" id="XAMRSSS"/>
<evidence type="ECO:0000256" key="3">
    <source>
        <dbReference type="ARBA" id="ARBA00022837"/>
    </source>
</evidence>
<evidence type="ECO:0000256" key="1">
    <source>
        <dbReference type="ARBA" id="ARBA00022723"/>
    </source>
</evidence>
<dbReference type="PROSITE" id="PS50222">
    <property type="entry name" value="EF_HAND_2"/>
    <property type="match status" value="4"/>
</dbReference>
<dbReference type="GeneID" id="112289281"/>
<accession>A0A2K1JPP4</accession>
<dbReference type="Gramene" id="Pp3c12_6540V3.7">
    <property type="protein sequence ID" value="PAC:32974164.CDS.1"/>
    <property type="gene ID" value="Pp3c12_6540"/>
</dbReference>
<gene>
    <name evidence="7" type="primary">LOC112289281</name>
    <name evidence="6" type="ORF">PHYPA_015893</name>
</gene>
<feature type="compositionally biased region" description="Polar residues" evidence="4">
    <location>
        <begin position="22"/>
        <end position="31"/>
    </location>
</feature>
<dbReference type="SUPFAM" id="SSF47473">
    <property type="entry name" value="EF-hand"/>
    <property type="match status" value="1"/>
</dbReference>
<dbReference type="PROSITE" id="PS00018">
    <property type="entry name" value="EF_HAND_1"/>
    <property type="match status" value="4"/>
</dbReference>
<feature type="domain" description="EF-hand" evidence="5">
    <location>
        <begin position="69"/>
        <end position="104"/>
    </location>
</feature>
<keyword evidence="1" id="KW-0479">Metal-binding</keyword>
<keyword evidence="3" id="KW-0106">Calcium</keyword>
<dbReference type="FunFam" id="1.10.238.10:FF:000089">
    <property type="entry name" value="calmodulin-like protein 3"/>
    <property type="match status" value="1"/>
</dbReference>
<keyword evidence="2" id="KW-0677">Repeat</keyword>
<dbReference type="InterPro" id="IPR018247">
    <property type="entry name" value="EF_Hand_1_Ca_BS"/>
</dbReference>
<feature type="domain" description="EF-hand" evidence="5">
    <location>
        <begin position="33"/>
        <end position="68"/>
    </location>
</feature>
<dbReference type="FunFam" id="1.10.238.10:FF:000178">
    <property type="entry name" value="Calmodulin-2 A"/>
    <property type="match status" value="1"/>
</dbReference>
<dbReference type="CDD" id="cd00051">
    <property type="entry name" value="EFh"/>
    <property type="match status" value="2"/>
</dbReference>
<dbReference type="RefSeq" id="XP_024390146.1">
    <property type="nucleotide sequence ID" value="XM_024534378.2"/>
</dbReference>
<sequence>MGRMALSKANRPEIEEIGSGRRPQTSESSLPPQLVKDLEEAFKLFDLNGDGKISKAELGTVLRSIGDEMSDADLEQMIRDADTDGDGEVDLQEFINLNSDSVHIGKITLGVDLGGELPTSSSLTEALQSAFNVFDSDKDGFISAGELQRVLSSLGDDKISHDDCLYMISCVDIDGDGLVNFKEFEVLMTGHLAQ</sequence>
<feature type="region of interest" description="Disordered" evidence="4">
    <location>
        <begin position="1"/>
        <end position="31"/>
    </location>
</feature>
<dbReference type="PaxDb" id="3218-PP1S56_122V6.1"/>
<dbReference type="Gramene" id="Pp3c12_6540V3.1">
    <property type="protein sequence ID" value="PAC:32974163.CDS.1"/>
    <property type="gene ID" value="Pp3c12_6540"/>
</dbReference>